<name>A0A9D9HFT5_9BACT</name>
<proteinExistence type="predicted"/>
<reference evidence="2" key="1">
    <citation type="submission" date="2020-10" db="EMBL/GenBank/DDBJ databases">
        <authorList>
            <person name="Gilroy R."/>
        </authorList>
    </citation>
    <scope>NUCLEOTIDE SEQUENCE</scope>
    <source>
        <strain evidence="2">20514</strain>
    </source>
</reference>
<organism evidence="2 3">
    <name type="scientific">Candidatus Cryptobacteroides merdigallinarum</name>
    <dbReference type="NCBI Taxonomy" id="2840770"/>
    <lineage>
        <taxon>Bacteria</taxon>
        <taxon>Pseudomonadati</taxon>
        <taxon>Bacteroidota</taxon>
        <taxon>Bacteroidia</taxon>
        <taxon>Bacteroidales</taxon>
        <taxon>Candidatus Cryptobacteroides</taxon>
    </lineage>
</organism>
<dbReference type="InterPro" id="IPR017853">
    <property type="entry name" value="GH"/>
</dbReference>
<dbReference type="PROSITE" id="PS51910">
    <property type="entry name" value="GH18_2"/>
    <property type="match status" value="1"/>
</dbReference>
<dbReference type="Gene3D" id="3.20.20.80">
    <property type="entry name" value="Glycosidases"/>
    <property type="match status" value="1"/>
</dbReference>
<gene>
    <name evidence="2" type="ORF">IAC29_04905</name>
</gene>
<accession>A0A9D9HFT5</accession>
<dbReference type="SUPFAM" id="SSF51445">
    <property type="entry name" value="(Trans)glycosidases"/>
    <property type="match status" value="1"/>
</dbReference>
<dbReference type="InterPro" id="IPR029070">
    <property type="entry name" value="Chitinase_insertion_sf"/>
</dbReference>
<dbReference type="InterPro" id="IPR001223">
    <property type="entry name" value="Glyco_hydro18_cat"/>
</dbReference>
<evidence type="ECO:0000259" key="1">
    <source>
        <dbReference type="PROSITE" id="PS51910"/>
    </source>
</evidence>
<comment type="caution">
    <text evidence="2">The sequence shown here is derived from an EMBL/GenBank/DDBJ whole genome shotgun (WGS) entry which is preliminary data.</text>
</comment>
<dbReference type="Proteomes" id="UP000810252">
    <property type="component" value="Unassembled WGS sequence"/>
</dbReference>
<protein>
    <recommendedName>
        <fullName evidence="1">GH18 domain-containing protein</fullName>
    </recommendedName>
</protein>
<dbReference type="GO" id="GO:0005975">
    <property type="term" value="P:carbohydrate metabolic process"/>
    <property type="evidence" value="ECO:0007669"/>
    <property type="project" value="InterPro"/>
</dbReference>
<dbReference type="Pfam" id="PF00704">
    <property type="entry name" value="Glyco_hydro_18"/>
    <property type="match status" value="1"/>
</dbReference>
<dbReference type="AlphaFoldDB" id="A0A9D9HFT5"/>
<feature type="domain" description="GH18" evidence="1">
    <location>
        <begin position="1"/>
        <end position="99"/>
    </location>
</feature>
<reference evidence="2" key="2">
    <citation type="journal article" date="2021" name="PeerJ">
        <title>Extensive microbial diversity within the chicken gut microbiome revealed by metagenomics and culture.</title>
        <authorList>
            <person name="Gilroy R."/>
            <person name="Ravi A."/>
            <person name="Getino M."/>
            <person name="Pursley I."/>
            <person name="Horton D.L."/>
            <person name="Alikhan N.F."/>
            <person name="Baker D."/>
            <person name="Gharbi K."/>
            <person name="Hall N."/>
            <person name="Watson M."/>
            <person name="Adriaenssens E.M."/>
            <person name="Foster-Nyarko E."/>
            <person name="Jarju S."/>
            <person name="Secka A."/>
            <person name="Antonio M."/>
            <person name="Oren A."/>
            <person name="Chaudhuri R.R."/>
            <person name="La Ragione R."/>
            <person name="Hildebrand F."/>
            <person name="Pallen M.J."/>
        </authorList>
    </citation>
    <scope>NUCLEOTIDE SEQUENCE</scope>
    <source>
        <strain evidence="2">20514</strain>
    </source>
</reference>
<sequence length="105" mass="11976">MDDIAFYGRGGKEPGGFCDYRILAESGEYIQRWDDKARAPYLADSTGRMVYTYDTPRSIALKCEFARRQGLAGAMYWDYDGDDSEGTLRKAVYMGLFRRNGSSRK</sequence>
<evidence type="ECO:0000313" key="3">
    <source>
        <dbReference type="Proteomes" id="UP000810252"/>
    </source>
</evidence>
<dbReference type="EMBL" id="JADIMQ010000072">
    <property type="protein sequence ID" value="MBO8448593.1"/>
    <property type="molecule type" value="Genomic_DNA"/>
</dbReference>
<evidence type="ECO:0000313" key="2">
    <source>
        <dbReference type="EMBL" id="MBO8448593.1"/>
    </source>
</evidence>
<dbReference type="Gene3D" id="3.10.50.10">
    <property type="match status" value="1"/>
</dbReference>